<keyword evidence="2" id="KW-0732">Signal</keyword>
<evidence type="ECO:0008006" key="5">
    <source>
        <dbReference type="Google" id="ProtNLM"/>
    </source>
</evidence>
<comment type="caution">
    <text evidence="3">The sequence shown here is derived from an EMBL/GenBank/DDBJ whole genome shotgun (WGS) entry which is preliminary data.</text>
</comment>
<feature type="region of interest" description="Disordered" evidence="1">
    <location>
        <begin position="217"/>
        <end position="237"/>
    </location>
</feature>
<feature type="signal peptide" evidence="2">
    <location>
        <begin position="1"/>
        <end position="25"/>
    </location>
</feature>
<dbReference type="PROSITE" id="PS51257">
    <property type="entry name" value="PROKAR_LIPOPROTEIN"/>
    <property type="match status" value="1"/>
</dbReference>
<dbReference type="Proteomes" id="UP000756387">
    <property type="component" value="Unassembled WGS sequence"/>
</dbReference>
<feature type="chain" id="PRO_5045796207" description="Lipoprotein" evidence="2">
    <location>
        <begin position="26"/>
        <end position="237"/>
    </location>
</feature>
<dbReference type="RefSeq" id="WP_193637933.1">
    <property type="nucleotide sequence ID" value="NZ_JADCSA010000006.1"/>
</dbReference>
<dbReference type="EMBL" id="JADCSA010000006">
    <property type="protein sequence ID" value="MBE7324608.1"/>
    <property type="molecule type" value="Genomic_DNA"/>
</dbReference>
<gene>
    <name evidence="3" type="ORF">IEQ44_08080</name>
</gene>
<accession>A0ABR9RSQ1</accession>
<keyword evidence="4" id="KW-1185">Reference proteome</keyword>
<evidence type="ECO:0000256" key="1">
    <source>
        <dbReference type="SAM" id="MobiDB-lite"/>
    </source>
</evidence>
<proteinExistence type="predicted"/>
<protein>
    <recommendedName>
        <fullName evidence="5">Lipoprotein</fullName>
    </recommendedName>
</protein>
<evidence type="ECO:0000256" key="2">
    <source>
        <dbReference type="SAM" id="SignalP"/>
    </source>
</evidence>
<sequence>MGRRSCLAAGVALLVVVVSTGCSLAGEVLGTEDLDNPTGRCVLLNRAYDRAVLTPVAPLDGTADDVVDDAPTLPATRVSAEDLDALAAGPSTRAGAEAYALGWATHALDSRDLGDLQSLLQRHGPRLPEQQVEGLTKSHCDAWVSAGKRRLDHDRAVWVRSVATGDDQQVQVELAGAVTWRSHPQPVQDLSMRIDVEHGEAGWQLVAVQGPRTVSTAYPLEPRVGPPPGDGWRRATP</sequence>
<evidence type="ECO:0000313" key="4">
    <source>
        <dbReference type="Proteomes" id="UP000756387"/>
    </source>
</evidence>
<organism evidence="3 4">
    <name type="scientific">Nocardioides malaquae</name>
    <dbReference type="NCBI Taxonomy" id="2773426"/>
    <lineage>
        <taxon>Bacteria</taxon>
        <taxon>Bacillati</taxon>
        <taxon>Actinomycetota</taxon>
        <taxon>Actinomycetes</taxon>
        <taxon>Propionibacteriales</taxon>
        <taxon>Nocardioidaceae</taxon>
        <taxon>Nocardioides</taxon>
    </lineage>
</organism>
<evidence type="ECO:0000313" key="3">
    <source>
        <dbReference type="EMBL" id="MBE7324608.1"/>
    </source>
</evidence>
<reference evidence="3 4" key="1">
    <citation type="submission" date="2020-10" db="EMBL/GenBank/DDBJ databases">
        <title>Nocardioides sp. isolated from sludge.</title>
        <authorList>
            <person name="Zhang X."/>
        </authorList>
    </citation>
    <scope>NUCLEOTIDE SEQUENCE [LARGE SCALE GENOMIC DNA]</scope>
    <source>
        <strain evidence="3 4">Y6</strain>
    </source>
</reference>
<name>A0ABR9RSQ1_9ACTN</name>